<evidence type="ECO:0000256" key="5">
    <source>
        <dbReference type="SAM" id="Phobius"/>
    </source>
</evidence>
<keyword evidence="8" id="KW-1185">Reference proteome</keyword>
<dbReference type="GO" id="GO:0016020">
    <property type="term" value="C:membrane"/>
    <property type="evidence" value="ECO:0007669"/>
    <property type="project" value="UniProtKB-SubCell"/>
</dbReference>
<evidence type="ECO:0000313" key="8">
    <source>
        <dbReference type="Proteomes" id="UP000095601"/>
    </source>
</evidence>
<protein>
    <submittedName>
        <fullName evidence="7">Putative membrane protein</fullName>
    </submittedName>
</protein>
<reference evidence="7 8" key="1">
    <citation type="submission" date="2016-09" db="EMBL/GenBank/DDBJ databases">
        <authorList>
            <person name="Capua I."/>
            <person name="De Benedictis P."/>
            <person name="Joannis T."/>
            <person name="Lombin L.H."/>
            <person name="Cattoli G."/>
        </authorList>
    </citation>
    <scope>NUCLEOTIDE SEQUENCE [LARGE SCALE GENOMIC DNA]</scope>
    <source>
        <strain evidence="7 8">NRS-1</strain>
    </source>
</reference>
<dbReference type="STRING" id="237258.SAMN04489756_12431"/>
<feature type="transmembrane region" description="Helical" evidence="5">
    <location>
        <begin position="117"/>
        <end position="134"/>
    </location>
</feature>
<gene>
    <name evidence="7" type="ORF">BHF72_2437</name>
</gene>
<accession>A0A1E5UDU0</accession>
<evidence type="ECO:0000256" key="3">
    <source>
        <dbReference type="ARBA" id="ARBA00022989"/>
    </source>
</evidence>
<dbReference type="GO" id="GO:0030416">
    <property type="term" value="P:methylamine metabolic process"/>
    <property type="evidence" value="ECO:0007669"/>
    <property type="project" value="InterPro"/>
</dbReference>
<feature type="transmembrane region" description="Helical" evidence="5">
    <location>
        <begin position="7"/>
        <end position="25"/>
    </location>
</feature>
<comment type="caution">
    <text evidence="7">The sequence shown here is derived from an EMBL/GenBank/DDBJ whole genome shotgun (WGS) entry which is preliminary data.</text>
</comment>
<keyword evidence="2 5" id="KW-0812">Transmembrane</keyword>
<organism evidence="7 8">
    <name type="scientific">Cloacibacterium normanense</name>
    <dbReference type="NCBI Taxonomy" id="237258"/>
    <lineage>
        <taxon>Bacteria</taxon>
        <taxon>Pseudomonadati</taxon>
        <taxon>Bacteroidota</taxon>
        <taxon>Flavobacteriia</taxon>
        <taxon>Flavobacteriales</taxon>
        <taxon>Weeksellaceae</taxon>
    </lineage>
</organism>
<dbReference type="Proteomes" id="UP000095601">
    <property type="component" value="Unassembled WGS sequence"/>
</dbReference>
<dbReference type="RefSeq" id="WP_069798767.1">
    <property type="nucleotide sequence ID" value="NZ_CP034157.1"/>
</dbReference>
<dbReference type="EMBL" id="MKGI01000060">
    <property type="protein sequence ID" value="OEL11083.1"/>
    <property type="molecule type" value="Genomic_DNA"/>
</dbReference>
<sequence>MKKEYQYFVLFSIYFHVLLFTYAAVSKLLDFENFQIQLAQSPLLSAFAGFISYSVIFIEFIIAMLLCIPRIRLLGLYSSLFLMMGFSIYIYLILNFSDFVPCSCGGILEKLGWHEHLIFNLICVLILLLSIFIIEKSKEIRLKRTLLFTLLTIVLSSITIYSLFLQSEFIIKKENNFTRRMIINPIDEKQSITLKNNSYYFAGHHQSEIYLGNREYPLQLLKITPDFLASENLIIRLDDYKTQYKSLRLQIKYPNFYVYDGRVPIILRGDLKKLFAKTISLDKAYFSQITIVEYPNFAIRTLNSKNKELVLGNLNINDSKEPHLYPHILQKQVDGFFDCDGILLFDESTKRLIYLYYYRNQFIVMDKSMDVLHQFNTIDTYRTAQIKTQKLSTGFHKMSAPPTKVNRNAFAFKNLLFVHSNLIGKHESRQEWKNSSVIDVYKTNEKRYIGSFYIPKKENFSVSDFMVTEHYLYVIMNHQLIKYQLTRSITKYFVSGEAENLSLE</sequence>
<feature type="domain" description="Methylamine utilisation protein MauE" evidence="6">
    <location>
        <begin position="6"/>
        <end position="132"/>
    </location>
</feature>
<name>A0A1E5UDU0_9FLAO</name>
<keyword evidence="4 5" id="KW-0472">Membrane</keyword>
<dbReference type="InterPro" id="IPR009908">
    <property type="entry name" value="Methylamine_util_MauE"/>
</dbReference>
<evidence type="ECO:0000259" key="6">
    <source>
        <dbReference type="Pfam" id="PF07291"/>
    </source>
</evidence>
<dbReference type="OrthoDB" id="673785at2"/>
<dbReference type="KEGG" id="cnr:EB819_07650"/>
<evidence type="ECO:0000256" key="2">
    <source>
        <dbReference type="ARBA" id="ARBA00022692"/>
    </source>
</evidence>
<proteinExistence type="predicted"/>
<feature type="transmembrane region" description="Helical" evidence="5">
    <location>
        <begin position="74"/>
        <end position="97"/>
    </location>
</feature>
<comment type="subcellular location">
    <subcellularLocation>
        <location evidence="1">Membrane</location>
        <topology evidence="1">Multi-pass membrane protein</topology>
    </subcellularLocation>
</comment>
<evidence type="ECO:0000256" key="1">
    <source>
        <dbReference type="ARBA" id="ARBA00004141"/>
    </source>
</evidence>
<dbReference type="AlphaFoldDB" id="A0A1E5UDU0"/>
<feature type="transmembrane region" description="Helical" evidence="5">
    <location>
        <begin position="45"/>
        <end position="67"/>
    </location>
</feature>
<evidence type="ECO:0000256" key="4">
    <source>
        <dbReference type="ARBA" id="ARBA00023136"/>
    </source>
</evidence>
<dbReference type="Pfam" id="PF07291">
    <property type="entry name" value="MauE"/>
    <property type="match status" value="1"/>
</dbReference>
<feature type="transmembrane region" description="Helical" evidence="5">
    <location>
        <begin position="146"/>
        <end position="165"/>
    </location>
</feature>
<dbReference type="PATRIC" id="fig|237258.4.peg.15"/>
<evidence type="ECO:0000313" key="7">
    <source>
        <dbReference type="EMBL" id="OEL11083.1"/>
    </source>
</evidence>
<keyword evidence="3 5" id="KW-1133">Transmembrane helix</keyword>